<sequence>MVINIDNITLLRLENGSLEDVKNILNHFIDQHSKTFSFSELNTDDRRKKFWTLLFSHLDKPSSAFCHRHCLACVRMLSRDKTDIEDLCCEKWMNILLYHAGLVPQEQAMLMSSVPMDNYDVVQEALKCLCNLVYNCVRAQKLCSNNHTIEAIMTRLRTYGDPHIPDEIKFFDMKMLFLLTALCPHVRPRLTVELHGITYLMEILDLILKDASGEDSTERRSHVSQTISLTVQQVNLASEVLKVLFNLTVKTTMSTGEDEEDTHFLRLESILHDLLLCEVEPASNKEALHNHVVNLLTTMPSSCHQELLTTFTVDIPKELDFEGHNMEAMAVLLQFLDDRLSQTQNTQSLQERLSPILSVLLECANGHRVLRKYLKWRILPPLKDVHRRPEEGETLRNKLCRLLTTPVNNVRDLVAELLFVLCKESVQRMIKYTGYGNAAGLFANRKILSRNHTPVHENYSSDSDSETEEYSQYKAQINPVVGCYEPPRPDPLANMTEEQKEYEAMQLVNMMDKLHRQGIVQPCRIGEDGRPEPVEHILQLQDSPLPPQAMAQNKNGKN</sequence>
<keyword evidence="3" id="KW-0963">Cytoplasm</keyword>
<gene>
    <name evidence="7" type="ORF">g.33441</name>
</gene>
<evidence type="ECO:0000256" key="2">
    <source>
        <dbReference type="ARBA" id="ARBA00009049"/>
    </source>
</evidence>
<dbReference type="PRINTS" id="PR01802">
    <property type="entry name" value="SYNEMBRYN"/>
</dbReference>
<dbReference type="Pfam" id="PF10165">
    <property type="entry name" value="Ric8"/>
    <property type="match status" value="1"/>
</dbReference>
<comment type="similarity">
    <text evidence="2">Belongs to the synembryn family.</text>
</comment>
<feature type="region of interest" description="Disordered" evidence="6">
    <location>
        <begin position="539"/>
        <end position="558"/>
    </location>
</feature>
<proteinExistence type="inferred from homology"/>
<dbReference type="InterPro" id="IPR011989">
    <property type="entry name" value="ARM-like"/>
</dbReference>
<keyword evidence="4" id="KW-0344">Guanine-nucleotide releasing factor</keyword>
<evidence type="ECO:0008006" key="8">
    <source>
        <dbReference type="Google" id="ProtNLM"/>
    </source>
</evidence>
<dbReference type="GO" id="GO:0001965">
    <property type="term" value="F:G-protein alpha-subunit binding"/>
    <property type="evidence" value="ECO:0007669"/>
    <property type="project" value="TreeGrafter"/>
</dbReference>
<dbReference type="AlphaFoldDB" id="A0A1B6CFL8"/>
<dbReference type="GO" id="GO:0005085">
    <property type="term" value="F:guanyl-nucleotide exchange factor activity"/>
    <property type="evidence" value="ECO:0007669"/>
    <property type="project" value="UniProtKB-KW"/>
</dbReference>
<reference evidence="7" key="1">
    <citation type="submission" date="2015-12" db="EMBL/GenBank/DDBJ databases">
        <title>De novo transcriptome assembly of four potential Pierce s Disease insect vectors from Arizona vineyards.</title>
        <authorList>
            <person name="Tassone E.E."/>
        </authorList>
    </citation>
    <scope>NUCLEOTIDE SEQUENCE</scope>
</reference>
<organism evidence="7">
    <name type="scientific">Clastoptera arizonana</name>
    <name type="common">Arizona spittle bug</name>
    <dbReference type="NCBI Taxonomy" id="38151"/>
    <lineage>
        <taxon>Eukaryota</taxon>
        <taxon>Metazoa</taxon>
        <taxon>Ecdysozoa</taxon>
        <taxon>Arthropoda</taxon>
        <taxon>Hexapoda</taxon>
        <taxon>Insecta</taxon>
        <taxon>Pterygota</taxon>
        <taxon>Neoptera</taxon>
        <taxon>Paraneoptera</taxon>
        <taxon>Hemiptera</taxon>
        <taxon>Auchenorrhyncha</taxon>
        <taxon>Cercopoidea</taxon>
        <taxon>Clastopteridae</taxon>
        <taxon>Clastoptera</taxon>
    </lineage>
</organism>
<dbReference type="GO" id="GO:0007186">
    <property type="term" value="P:G protein-coupled receptor signaling pathway"/>
    <property type="evidence" value="ECO:0007669"/>
    <property type="project" value="TreeGrafter"/>
</dbReference>
<dbReference type="InterPro" id="IPR019318">
    <property type="entry name" value="Gua_nucleotide_exch_fac_Ric8"/>
</dbReference>
<dbReference type="PANTHER" id="PTHR12425">
    <property type="entry name" value="SYNEMBRYN"/>
    <property type="match status" value="1"/>
</dbReference>
<evidence type="ECO:0000256" key="5">
    <source>
        <dbReference type="ARBA" id="ARBA00023186"/>
    </source>
</evidence>
<evidence type="ECO:0000256" key="1">
    <source>
        <dbReference type="ARBA" id="ARBA00004544"/>
    </source>
</evidence>
<dbReference type="EMBL" id="GEDC01025163">
    <property type="protein sequence ID" value="JAS12135.1"/>
    <property type="molecule type" value="Transcribed_RNA"/>
</dbReference>
<dbReference type="InterPro" id="IPR008376">
    <property type="entry name" value="Chaperone_Ric-8_A/B"/>
</dbReference>
<evidence type="ECO:0000256" key="6">
    <source>
        <dbReference type="SAM" id="MobiDB-lite"/>
    </source>
</evidence>
<dbReference type="PANTHER" id="PTHR12425:SF5">
    <property type="entry name" value="SYNEMBRYN"/>
    <property type="match status" value="1"/>
</dbReference>
<protein>
    <recommendedName>
        <fullName evidence="8">Synembryn-A</fullName>
    </recommendedName>
</protein>
<dbReference type="SUPFAM" id="SSF48371">
    <property type="entry name" value="ARM repeat"/>
    <property type="match status" value="1"/>
</dbReference>
<evidence type="ECO:0000313" key="7">
    <source>
        <dbReference type="EMBL" id="JAS12135.1"/>
    </source>
</evidence>
<evidence type="ECO:0000256" key="4">
    <source>
        <dbReference type="ARBA" id="ARBA00022658"/>
    </source>
</evidence>
<dbReference type="GO" id="GO:0005938">
    <property type="term" value="C:cell cortex"/>
    <property type="evidence" value="ECO:0007669"/>
    <property type="project" value="UniProtKB-SubCell"/>
</dbReference>
<dbReference type="Gene3D" id="1.25.10.10">
    <property type="entry name" value="Leucine-rich Repeat Variant"/>
    <property type="match status" value="1"/>
</dbReference>
<comment type="subcellular location">
    <subcellularLocation>
        <location evidence="1">Cytoplasm</location>
        <location evidence="1">Cell cortex</location>
    </subcellularLocation>
</comment>
<name>A0A1B6CFL8_9HEMI</name>
<accession>A0A1B6CFL8</accession>
<evidence type="ECO:0000256" key="3">
    <source>
        <dbReference type="ARBA" id="ARBA00022490"/>
    </source>
</evidence>
<dbReference type="InterPro" id="IPR016024">
    <property type="entry name" value="ARM-type_fold"/>
</dbReference>
<keyword evidence="5" id="KW-0143">Chaperone</keyword>